<dbReference type="CDD" id="cd00229">
    <property type="entry name" value="SGNH_hydrolase"/>
    <property type="match status" value="1"/>
</dbReference>
<evidence type="ECO:0000313" key="2">
    <source>
        <dbReference type="Proteomes" id="UP000295788"/>
    </source>
</evidence>
<dbReference type="Proteomes" id="UP000295788">
    <property type="component" value="Unassembled WGS sequence"/>
</dbReference>
<protein>
    <recommendedName>
        <fullName evidence="3">GDSL-like lipase/acylhydrolase family protein</fullName>
    </recommendedName>
</protein>
<dbReference type="InterPro" id="IPR036514">
    <property type="entry name" value="SGNH_hydro_sf"/>
</dbReference>
<evidence type="ECO:0000313" key="1">
    <source>
        <dbReference type="EMBL" id="TCS83270.1"/>
    </source>
</evidence>
<organism evidence="1 2">
    <name type="scientific">Tepidibacillus fermentans</name>
    <dbReference type="NCBI Taxonomy" id="1281767"/>
    <lineage>
        <taxon>Bacteria</taxon>
        <taxon>Bacillati</taxon>
        <taxon>Bacillota</taxon>
        <taxon>Bacilli</taxon>
        <taxon>Bacillales</taxon>
        <taxon>Bacillaceae</taxon>
        <taxon>Tepidibacillus</taxon>
    </lineage>
</organism>
<sequence length="134" mass="15584">MSQQVPTVILFETGVLNDYRKNIPIETTLANLEKIMEQFQEKSANAKIILLSPNRTTEMGSNSLGLKPKDYLQRSKEFIHSKGWDFIDIYEGFEKLRLEDGRALTQVLLKNGYNPNEIGNQYIFQTVKKYFMEE</sequence>
<dbReference type="Gene3D" id="3.40.50.1110">
    <property type="entry name" value="SGNH hydrolase"/>
    <property type="match status" value="1"/>
</dbReference>
<proteinExistence type="predicted"/>
<dbReference type="SUPFAM" id="SSF52266">
    <property type="entry name" value="SGNH hydrolase"/>
    <property type="match status" value="1"/>
</dbReference>
<dbReference type="AlphaFoldDB" id="A0A4R3KIA3"/>
<dbReference type="EMBL" id="SMAB01000005">
    <property type="protein sequence ID" value="TCS83270.1"/>
    <property type="molecule type" value="Genomic_DNA"/>
</dbReference>
<accession>A0A4R3KIA3</accession>
<evidence type="ECO:0008006" key="3">
    <source>
        <dbReference type="Google" id="ProtNLM"/>
    </source>
</evidence>
<dbReference type="OrthoDB" id="2449793at2"/>
<comment type="caution">
    <text evidence="1">The sequence shown here is derived from an EMBL/GenBank/DDBJ whole genome shotgun (WGS) entry which is preliminary data.</text>
</comment>
<reference evidence="1 2" key="1">
    <citation type="submission" date="2019-03" db="EMBL/GenBank/DDBJ databases">
        <title>Genomic Encyclopedia of Type Strains, Phase IV (KMG-IV): sequencing the most valuable type-strain genomes for metagenomic binning, comparative biology and taxonomic classification.</title>
        <authorList>
            <person name="Goeker M."/>
        </authorList>
    </citation>
    <scope>NUCLEOTIDE SEQUENCE [LARGE SCALE GENOMIC DNA]</scope>
    <source>
        <strain evidence="1 2">DSM 23802</strain>
    </source>
</reference>
<gene>
    <name evidence="1" type="ORF">EDD72_1058</name>
</gene>
<keyword evidence="2" id="KW-1185">Reference proteome</keyword>
<dbReference type="RefSeq" id="WP_132767648.1">
    <property type="nucleotide sequence ID" value="NZ_SMAB01000005.1"/>
</dbReference>
<name>A0A4R3KIA3_9BACI</name>